<evidence type="ECO:0000256" key="3">
    <source>
        <dbReference type="ARBA" id="ARBA00022729"/>
    </source>
</evidence>
<feature type="domain" description="SusD-like N-terminal" evidence="8">
    <location>
        <begin position="95"/>
        <end position="218"/>
    </location>
</feature>
<accession>A0A4U0NYG7</accession>
<protein>
    <submittedName>
        <fullName evidence="9">RagB/SusD family nutrient uptake outer membrane protein</fullName>
    </submittedName>
</protein>
<comment type="similarity">
    <text evidence="2">Belongs to the SusD family.</text>
</comment>
<dbReference type="Proteomes" id="UP000306808">
    <property type="component" value="Unassembled WGS sequence"/>
</dbReference>
<dbReference type="AlphaFoldDB" id="A0A4U0NYG7"/>
<dbReference type="SUPFAM" id="SSF48452">
    <property type="entry name" value="TPR-like"/>
    <property type="match status" value="1"/>
</dbReference>
<evidence type="ECO:0000313" key="10">
    <source>
        <dbReference type="Proteomes" id="UP000306808"/>
    </source>
</evidence>
<comment type="subcellular location">
    <subcellularLocation>
        <location evidence="1">Cell outer membrane</location>
    </subcellularLocation>
</comment>
<keyword evidence="3" id="KW-0732">Signal</keyword>
<keyword evidence="10" id="KW-1185">Reference proteome</keyword>
<evidence type="ECO:0000256" key="2">
    <source>
        <dbReference type="ARBA" id="ARBA00006275"/>
    </source>
</evidence>
<dbReference type="Gene3D" id="1.25.40.390">
    <property type="match status" value="1"/>
</dbReference>
<comment type="caution">
    <text evidence="9">The sequence shown here is derived from an EMBL/GenBank/DDBJ whole genome shotgun (WGS) entry which is preliminary data.</text>
</comment>
<dbReference type="InterPro" id="IPR033985">
    <property type="entry name" value="SusD-like_N"/>
</dbReference>
<dbReference type="InterPro" id="IPR011990">
    <property type="entry name" value="TPR-like_helical_dom_sf"/>
</dbReference>
<evidence type="ECO:0000313" key="9">
    <source>
        <dbReference type="EMBL" id="TJZ59906.1"/>
    </source>
</evidence>
<keyword evidence="4" id="KW-0472">Membrane</keyword>
<dbReference type="RefSeq" id="WP_136901847.1">
    <property type="nucleotide sequence ID" value="NZ_SUME01000005.1"/>
</dbReference>
<name>A0A4U0NYG7_9SPHI</name>
<dbReference type="OrthoDB" id="5694214at2"/>
<dbReference type="GO" id="GO:0009279">
    <property type="term" value="C:cell outer membrane"/>
    <property type="evidence" value="ECO:0007669"/>
    <property type="project" value="UniProtKB-SubCell"/>
</dbReference>
<feature type="domain" description="RagB/SusD" evidence="7">
    <location>
        <begin position="261"/>
        <end position="514"/>
    </location>
</feature>
<dbReference type="Pfam" id="PF14322">
    <property type="entry name" value="SusD-like_3"/>
    <property type="match status" value="1"/>
</dbReference>
<organism evidence="9 10">
    <name type="scientific">Sphingobacterium olei</name>
    <dbReference type="NCBI Taxonomy" id="2571155"/>
    <lineage>
        <taxon>Bacteria</taxon>
        <taxon>Pseudomonadati</taxon>
        <taxon>Bacteroidota</taxon>
        <taxon>Sphingobacteriia</taxon>
        <taxon>Sphingobacteriales</taxon>
        <taxon>Sphingobacteriaceae</taxon>
        <taxon>Sphingobacterium</taxon>
    </lineage>
</organism>
<evidence type="ECO:0000256" key="4">
    <source>
        <dbReference type="ARBA" id="ARBA00023136"/>
    </source>
</evidence>
<dbReference type="PROSITE" id="PS51257">
    <property type="entry name" value="PROKAR_LIPOPROTEIN"/>
    <property type="match status" value="1"/>
</dbReference>
<dbReference type="EMBL" id="SUME01000005">
    <property type="protein sequence ID" value="TJZ59906.1"/>
    <property type="molecule type" value="Genomic_DNA"/>
</dbReference>
<keyword evidence="5" id="KW-0998">Cell outer membrane</keyword>
<dbReference type="CDD" id="cd08977">
    <property type="entry name" value="SusD"/>
    <property type="match status" value="1"/>
</dbReference>
<reference evidence="9 10" key="1">
    <citation type="submission" date="2019-04" db="EMBL/GenBank/DDBJ databases">
        <title>Sphingobacterium olei sp. nov., isolated from oil-contaminated soil.</title>
        <authorList>
            <person name="Liu B."/>
        </authorList>
    </citation>
    <scope>NUCLEOTIDE SEQUENCE [LARGE SCALE GENOMIC DNA]</scope>
    <source>
        <strain evidence="9 10">HAL-9</strain>
    </source>
</reference>
<dbReference type="Pfam" id="PF07980">
    <property type="entry name" value="SusD_RagB"/>
    <property type="match status" value="1"/>
</dbReference>
<evidence type="ECO:0000256" key="6">
    <source>
        <dbReference type="SAM" id="MobiDB-lite"/>
    </source>
</evidence>
<evidence type="ECO:0000259" key="7">
    <source>
        <dbReference type="Pfam" id="PF07980"/>
    </source>
</evidence>
<evidence type="ECO:0000256" key="5">
    <source>
        <dbReference type="ARBA" id="ARBA00023237"/>
    </source>
</evidence>
<evidence type="ECO:0000256" key="1">
    <source>
        <dbReference type="ARBA" id="ARBA00004442"/>
    </source>
</evidence>
<gene>
    <name evidence="9" type="ORF">FAZ15_13515</name>
</gene>
<dbReference type="InterPro" id="IPR012944">
    <property type="entry name" value="SusD_RagB_dom"/>
</dbReference>
<feature type="region of interest" description="Disordered" evidence="6">
    <location>
        <begin position="270"/>
        <end position="301"/>
    </location>
</feature>
<evidence type="ECO:0000259" key="8">
    <source>
        <dbReference type="Pfam" id="PF14322"/>
    </source>
</evidence>
<proteinExistence type="inferred from homology"/>
<sequence length="514" mass="58303">MKRHTLIILTAFVFLATACERNFDEPNPDMLTADSFWENETDAIKGVNAIYSALNRSSNYYNRGMHFLYLLRSDEGFGSGGDIGLNNNVAFAFTDNNTSRGTWNAIYHANYRANQVITYVPQIEMDETLKKRLVAEAKVLRALNYFNLVVFWGRPPLVLTLLSPADDYPSNATPEQAFAQIEKDLTEAMVDLPPSYDAADVGRITKGAAHGLLAKVYMQQGKFAEAKEAMEWLVTGDGASNYGLMDNYADNFRKDTENNRESVFEIQFKENAAENGDDDTNPGISLNTGASVPKFLAPPSPGPGFGDGAARRWIVDAFDTERTVDNKKDPRAAVSFIYDNADERGPAFTMVYGQTWLSRYGADDKRVWFRKLLNDDWKNNEIFSSPNNYRLIRYADILLMYAECLNETGQTNAAYVYVDEVRQRVNLQPLSDVKPNMGQLAFQEQLKHERTLELAGEGWRYFDMVRWGEFSNNLETLRERDADFINFISGRHEWYPIPQADIDNSPNLTQNPGY</sequence>